<dbReference type="Proteomes" id="UP001185792">
    <property type="component" value="Unassembled WGS sequence"/>
</dbReference>
<dbReference type="RefSeq" id="WP_317714538.1">
    <property type="nucleotide sequence ID" value="NZ_JAWLUM010000004.1"/>
</dbReference>
<organism evidence="1 2">
    <name type="scientific">Williamsia marianensis</name>
    <dbReference type="NCBI Taxonomy" id="85044"/>
    <lineage>
        <taxon>Bacteria</taxon>
        <taxon>Bacillati</taxon>
        <taxon>Actinomycetota</taxon>
        <taxon>Actinomycetes</taxon>
        <taxon>Mycobacteriales</taxon>
        <taxon>Nocardiaceae</taxon>
        <taxon>Williamsia</taxon>
    </lineage>
</organism>
<accession>A0ABU4F0R8</accession>
<evidence type="ECO:0000313" key="1">
    <source>
        <dbReference type="EMBL" id="MDV7136551.1"/>
    </source>
</evidence>
<dbReference type="EMBL" id="JAWLUM010000004">
    <property type="protein sequence ID" value="MDV7136551.1"/>
    <property type="molecule type" value="Genomic_DNA"/>
</dbReference>
<evidence type="ECO:0008006" key="3">
    <source>
        <dbReference type="Google" id="ProtNLM"/>
    </source>
</evidence>
<keyword evidence="2" id="KW-1185">Reference proteome</keyword>
<proteinExistence type="predicted"/>
<sequence>MTLPGGELELAANRWSGAGSGGSSFAAPGAEIRRRDPGLQVAVVDVREAGHLVAGDDSDVFTAGLGDFVDRSVTAAKS</sequence>
<reference evidence="1 2" key="1">
    <citation type="submission" date="2023-10" db="EMBL/GenBank/DDBJ databases">
        <title>Development of a sustainable strategy for remediation of hydrocarbon-contaminated territories based on the waste exchange concept.</title>
        <authorList>
            <person name="Krivoruchko A."/>
        </authorList>
    </citation>
    <scope>NUCLEOTIDE SEQUENCE [LARGE SCALE GENOMIC DNA]</scope>
    <source>
        <strain evidence="1 2">IEGM 1236</strain>
    </source>
</reference>
<gene>
    <name evidence="1" type="ORF">R4198_22890</name>
</gene>
<name>A0ABU4F0R8_WILMA</name>
<evidence type="ECO:0000313" key="2">
    <source>
        <dbReference type="Proteomes" id="UP001185792"/>
    </source>
</evidence>
<protein>
    <recommendedName>
        <fullName evidence="3">TAP-like protein</fullName>
    </recommendedName>
</protein>
<comment type="caution">
    <text evidence="1">The sequence shown here is derived from an EMBL/GenBank/DDBJ whole genome shotgun (WGS) entry which is preliminary data.</text>
</comment>